<accession>A0A0F9JKZ5</accession>
<comment type="caution">
    <text evidence="1">The sequence shown here is derived from an EMBL/GenBank/DDBJ whole genome shotgun (WGS) entry which is preliminary data.</text>
</comment>
<name>A0A0F9JKZ5_9ZZZZ</name>
<sequence length="143" mass="16245">MIQTCIELAVLCLLPDYSPPPPRMVTDYPALMVFYDPSLGGINCNDDCTTVSIGPLTADMWFTAGACHPDLLGGTVVFPAIDFAMHCVDTGPAVTIGYNRVYNRTVLYFDALWIAETPPPWLYWLIDDWYVTWDYFPDWYQGW</sequence>
<protein>
    <submittedName>
        <fullName evidence="1">Uncharacterized protein</fullName>
    </submittedName>
</protein>
<reference evidence="1" key="1">
    <citation type="journal article" date="2015" name="Nature">
        <title>Complex archaea that bridge the gap between prokaryotes and eukaryotes.</title>
        <authorList>
            <person name="Spang A."/>
            <person name="Saw J.H."/>
            <person name="Jorgensen S.L."/>
            <person name="Zaremba-Niedzwiedzka K."/>
            <person name="Martijn J."/>
            <person name="Lind A.E."/>
            <person name="van Eijk R."/>
            <person name="Schleper C."/>
            <person name="Guy L."/>
            <person name="Ettema T.J."/>
        </authorList>
    </citation>
    <scope>NUCLEOTIDE SEQUENCE</scope>
</reference>
<evidence type="ECO:0000313" key="1">
    <source>
        <dbReference type="EMBL" id="KKM70524.1"/>
    </source>
</evidence>
<organism evidence="1">
    <name type="scientific">marine sediment metagenome</name>
    <dbReference type="NCBI Taxonomy" id="412755"/>
    <lineage>
        <taxon>unclassified sequences</taxon>
        <taxon>metagenomes</taxon>
        <taxon>ecological metagenomes</taxon>
    </lineage>
</organism>
<proteinExistence type="predicted"/>
<gene>
    <name evidence="1" type="ORF">LCGC14_1439800</name>
</gene>
<dbReference type="AlphaFoldDB" id="A0A0F9JKZ5"/>
<dbReference type="EMBL" id="LAZR01009800">
    <property type="protein sequence ID" value="KKM70524.1"/>
    <property type="molecule type" value="Genomic_DNA"/>
</dbReference>